<comment type="catalytic activity">
    <reaction evidence="10 11">
        <text>a long-chain fatty acyl-CoA + 2 NADPH + 2 H(+) = a long-chain primary fatty alcohol + 2 NADP(+) + CoA</text>
        <dbReference type="Rhea" id="RHEA:52716"/>
        <dbReference type="ChEBI" id="CHEBI:15378"/>
        <dbReference type="ChEBI" id="CHEBI:57287"/>
        <dbReference type="ChEBI" id="CHEBI:57783"/>
        <dbReference type="ChEBI" id="CHEBI:58349"/>
        <dbReference type="ChEBI" id="CHEBI:77396"/>
        <dbReference type="ChEBI" id="CHEBI:83139"/>
        <dbReference type="EC" id="1.2.1.84"/>
    </reaction>
</comment>
<dbReference type="GO" id="GO:0035336">
    <property type="term" value="P:long-chain fatty-acyl-CoA metabolic process"/>
    <property type="evidence" value="ECO:0007669"/>
    <property type="project" value="TreeGrafter"/>
</dbReference>
<dbReference type="Pfam" id="PF03015">
    <property type="entry name" value="Sterile"/>
    <property type="match status" value="1"/>
</dbReference>
<dbReference type="SUPFAM" id="SSF51735">
    <property type="entry name" value="NAD(P)-binding Rossmann-fold domains"/>
    <property type="match status" value="1"/>
</dbReference>
<name>A0A6I8V209_DROPS</name>
<feature type="transmembrane region" description="Helical" evidence="11">
    <location>
        <begin position="354"/>
        <end position="375"/>
    </location>
</feature>
<dbReference type="FunCoup" id="A0A6I8V209">
    <property type="interactions" value="96"/>
</dbReference>
<evidence type="ECO:0000256" key="7">
    <source>
        <dbReference type="ARBA" id="ARBA00023002"/>
    </source>
</evidence>
<keyword evidence="9 11" id="KW-0472">Membrane</keyword>
<dbReference type="GO" id="GO:0080019">
    <property type="term" value="F:alcohol-forming very long-chain fatty acyl-CoA reductase activity"/>
    <property type="evidence" value="ECO:0007669"/>
    <property type="project" value="InterPro"/>
</dbReference>
<keyword evidence="14" id="KW-1185">Reference proteome</keyword>
<dbReference type="InterPro" id="IPR026055">
    <property type="entry name" value="FAR"/>
</dbReference>
<dbReference type="EC" id="1.2.1.84" evidence="11"/>
<evidence type="ECO:0000256" key="5">
    <source>
        <dbReference type="ARBA" id="ARBA00022857"/>
    </source>
</evidence>
<evidence type="ECO:0000256" key="8">
    <source>
        <dbReference type="ARBA" id="ARBA00023098"/>
    </source>
</evidence>
<keyword evidence="7 11" id="KW-0560">Oxidoreductase</keyword>
<dbReference type="InterPro" id="IPR036291">
    <property type="entry name" value="NAD(P)-bd_dom_sf"/>
</dbReference>
<accession>A0A6I8V209</accession>
<sequence>MDSDIQGFYKGKTIFLTGGTGYLGKIIIEKILRSTEVKRIYSMTRPKRGESIRERIVKWQKDVVFEELLKSKPGAMQRVVPIAGDCLAPDLGINAADRRLLASEVQIVIHGAATVRFDEALHLALDINTRATRLMVQLAKQMVHLQAYVHISTAYSNCVVTHVEEKFYPEHLSCSSDKVLAIREQLSDQLIDSMTPALLGSYPNTYTYTKALGEDLILREAGDLPVCIFRPAIIVPTYKEPVVGWTDNLYGPIALIFGGARGVLRIMCVNTKAHIGLVPADYSANAALACAWKTDQNAQSGTVEGKPTIYTLAPSDNNVITFGRFIDLSFACRDIFPLSKMVWYPFINCVSNPWLFAMGAFFYHILPGYFMDLILRLMGRKPRMVDLYQKIHKNIALLGPFTRRTFIFDTKNTNRLRELMSAKDRIIYQFDMASLDWTDYFNKALLGVRLYLAKDPYTPESIAQSLKLLRRLKILHNVLKASLACGAGAILWSLSRLLIN</sequence>
<evidence type="ECO:0000256" key="4">
    <source>
        <dbReference type="ARBA" id="ARBA00022692"/>
    </source>
</evidence>
<keyword evidence="5 11" id="KW-0521">NADP</keyword>
<feature type="transmembrane region" description="Helical" evidence="11">
    <location>
        <begin position="474"/>
        <end position="494"/>
    </location>
</feature>
<evidence type="ECO:0000259" key="13">
    <source>
        <dbReference type="Pfam" id="PF07993"/>
    </source>
</evidence>
<comment type="function">
    <text evidence="11">Catalyzes the reduction of fatty acyl-CoA to fatty alcohols.</text>
</comment>
<dbReference type="KEGG" id="dpo:6896918"/>
<dbReference type="GO" id="GO:0005777">
    <property type="term" value="C:peroxisome"/>
    <property type="evidence" value="ECO:0007669"/>
    <property type="project" value="TreeGrafter"/>
</dbReference>
<evidence type="ECO:0000256" key="2">
    <source>
        <dbReference type="ARBA" id="ARBA00005928"/>
    </source>
</evidence>
<gene>
    <name evidence="15" type="primary">LOC6896918</name>
</gene>
<comment type="subcellular location">
    <subcellularLocation>
        <location evidence="1">Membrane</location>
        <topology evidence="1">Multi-pass membrane protein</topology>
    </subcellularLocation>
</comment>
<evidence type="ECO:0000256" key="3">
    <source>
        <dbReference type="ARBA" id="ARBA00022516"/>
    </source>
</evidence>
<dbReference type="PANTHER" id="PTHR11011:SF60">
    <property type="entry name" value="FATTY ACYL-COA REDUCTASE-RELATED"/>
    <property type="match status" value="1"/>
</dbReference>
<evidence type="ECO:0000313" key="14">
    <source>
        <dbReference type="Proteomes" id="UP000001819"/>
    </source>
</evidence>
<dbReference type="InParanoid" id="A0A6I8V209"/>
<dbReference type="CDD" id="cd05236">
    <property type="entry name" value="FAR-N_SDR_e"/>
    <property type="match status" value="1"/>
</dbReference>
<evidence type="ECO:0000313" key="15">
    <source>
        <dbReference type="RefSeq" id="XP_002137102.2"/>
    </source>
</evidence>
<proteinExistence type="inferred from homology"/>
<dbReference type="AlphaFoldDB" id="A0A6I8V209"/>
<keyword evidence="8 11" id="KW-0443">Lipid metabolism</keyword>
<feature type="domain" description="Fatty acyl-CoA reductase C-terminal" evidence="12">
    <location>
        <begin position="363"/>
        <end position="455"/>
    </location>
</feature>
<dbReference type="GO" id="GO:0102965">
    <property type="term" value="F:alcohol-forming long-chain fatty acyl-CoA reductase activity"/>
    <property type="evidence" value="ECO:0007669"/>
    <property type="project" value="UniProtKB-EC"/>
</dbReference>
<keyword evidence="3 11" id="KW-0444">Lipid biosynthesis</keyword>
<dbReference type="Pfam" id="PF07993">
    <property type="entry name" value="NAD_binding_4"/>
    <property type="match status" value="1"/>
</dbReference>
<dbReference type="Proteomes" id="UP000001819">
    <property type="component" value="Chromosome 2"/>
</dbReference>
<feature type="domain" description="Thioester reductase (TE)" evidence="13">
    <location>
        <begin position="16"/>
        <end position="286"/>
    </location>
</feature>
<dbReference type="FunFam" id="3.40.50.720:FF:000143">
    <property type="entry name" value="Fatty acyl-CoA reductase"/>
    <property type="match status" value="1"/>
</dbReference>
<evidence type="ECO:0000256" key="6">
    <source>
        <dbReference type="ARBA" id="ARBA00022989"/>
    </source>
</evidence>
<evidence type="ECO:0000256" key="9">
    <source>
        <dbReference type="ARBA" id="ARBA00023136"/>
    </source>
</evidence>
<evidence type="ECO:0000259" key="12">
    <source>
        <dbReference type="Pfam" id="PF03015"/>
    </source>
</evidence>
<dbReference type="CDD" id="cd09071">
    <property type="entry name" value="FAR_C"/>
    <property type="match status" value="1"/>
</dbReference>
<keyword evidence="6 11" id="KW-1133">Transmembrane helix</keyword>
<dbReference type="PANTHER" id="PTHR11011">
    <property type="entry name" value="MALE STERILITY PROTEIN 2-RELATED"/>
    <property type="match status" value="1"/>
</dbReference>
<reference evidence="14" key="1">
    <citation type="submission" date="2024-06" db="UniProtKB">
        <authorList>
            <consortium name="RefSeq"/>
        </authorList>
    </citation>
    <scope>NUCLEOTIDE SEQUENCE [LARGE SCALE GENOMIC DNA]</scope>
    <source>
        <strain evidence="14">MV2-25</strain>
    </source>
</reference>
<evidence type="ECO:0000256" key="11">
    <source>
        <dbReference type="RuleBase" id="RU363097"/>
    </source>
</evidence>
<keyword evidence="4 11" id="KW-0812">Transmembrane</keyword>
<evidence type="ECO:0000256" key="10">
    <source>
        <dbReference type="ARBA" id="ARBA00052530"/>
    </source>
</evidence>
<dbReference type="InterPro" id="IPR033640">
    <property type="entry name" value="FAR_C"/>
</dbReference>
<dbReference type="Gene3D" id="3.40.50.720">
    <property type="entry name" value="NAD(P)-binding Rossmann-like Domain"/>
    <property type="match status" value="1"/>
</dbReference>
<evidence type="ECO:0000256" key="1">
    <source>
        <dbReference type="ARBA" id="ARBA00004141"/>
    </source>
</evidence>
<dbReference type="InterPro" id="IPR013120">
    <property type="entry name" value="FAR_NAD-bd"/>
</dbReference>
<organism evidence="14 15">
    <name type="scientific">Drosophila pseudoobscura pseudoobscura</name>
    <name type="common">Fruit fly</name>
    <dbReference type="NCBI Taxonomy" id="46245"/>
    <lineage>
        <taxon>Eukaryota</taxon>
        <taxon>Metazoa</taxon>
        <taxon>Ecdysozoa</taxon>
        <taxon>Arthropoda</taxon>
        <taxon>Hexapoda</taxon>
        <taxon>Insecta</taxon>
        <taxon>Pterygota</taxon>
        <taxon>Neoptera</taxon>
        <taxon>Endopterygota</taxon>
        <taxon>Diptera</taxon>
        <taxon>Brachycera</taxon>
        <taxon>Muscomorpha</taxon>
        <taxon>Ephydroidea</taxon>
        <taxon>Drosophilidae</taxon>
        <taxon>Drosophila</taxon>
        <taxon>Sophophora</taxon>
    </lineage>
</organism>
<dbReference type="GO" id="GO:0016020">
    <property type="term" value="C:membrane"/>
    <property type="evidence" value="ECO:0007669"/>
    <property type="project" value="UniProtKB-SubCell"/>
</dbReference>
<protein>
    <recommendedName>
        <fullName evidence="11">Fatty acyl-CoA reductase</fullName>
        <ecNumber evidence="11">1.2.1.84</ecNumber>
    </recommendedName>
</protein>
<dbReference type="RefSeq" id="XP_002137102.2">
    <property type="nucleotide sequence ID" value="XM_002137066.3"/>
</dbReference>
<reference evidence="15" key="2">
    <citation type="submission" date="2025-08" db="UniProtKB">
        <authorList>
            <consortium name="RefSeq"/>
        </authorList>
    </citation>
    <scope>IDENTIFICATION</scope>
    <source>
        <strain evidence="15">MV-25-SWS-2005</strain>
        <tissue evidence="15">Whole body</tissue>
    </source>
</reference>
<comment type="similarity">
    <text evidence="2 11">Belongs to the fatty acyl-CoA reductase family.</text>
</comment>